<dbReference type="AlphaFoldDB" id="A0A7K1LAF1"/>
<accession>A0A7K1LAF1</accession>
<keyword evidence="3" id="KW-1185">Reference proteome</keyword>
<proteinExistence type="predicted"/>
<dbReference type="EMBL" id="WOFH01000014">
    <property type="protein sequence ID" value="MUN41399.1"/>
    <property type="molecule type" value="Genomic_DNA"/>
</dbReference>
<dbReference type="RefSeq" id="WP_156220571.1">
    <property type="nucleotide sequence ID" value="NZ_WOFH01000014.1"/>
</dbReference>
<reference evidence="2 3" key="1">
    <citation type="submission" date="2019-11" db="EMBL/GenBank/DDBJ databases">
        <authorList>
            <person name="Cao P."/>
        </authorList>
    </citation>
    <scope>NUCLEOTIDE SEQUENCE [LARGE SCALE GENOMIC DNA]</scope>
    <source>
        <strain evidence="2 3">NEAU-AAG5</strain>
    </source>
</reference>
<evidence type="ECO:0000313" key="3">
    <source>
        <dbReference type="Proteomes" id="UP000432015"/>
    </source>
</evidence>
<sequence>MPILVRPTVVTPPAPTYRPAVTVITDPSGRDWPLDGTGGIWRQAGRKGFHAPTYQHYRDDSPAVDGSFWRGVRATARDLFIPIVIRAGSREELVATRRALIGAVSPRRGECVISTVQPDLTRRSIRARYASGMEGEEGKGGWGVVAMTYGLLFTADDPYMFGDEQTLKWGSDAVTRTEIPIPGADTFYEVVSAAHILGASTVINTGDVDAYPIWKFTGPFDAITLTNDSTGATLTITWTATGTDSLTIDTTPGATTVVDGNGVNRWDKLSAGYQLWPLAPLENDLTLDVTGSTAATRAQMTYRPRFESD</sequence>
<comment type="caution">
    <text evidence="2">The sequence shown here is derived from an EMBL/GenBank/DDBJ whole genome shotgun (WGS) entry which is preliminary data.</text>
</comment>
<feature type="domain" description="Siphovirus-type tail component C-terminal" evidence="1">
    <location>
        <begin position="205"/>
        <end position="306"/>
    </location>
</feature>
<protein>
    <submittedName>
        <fullName evidence="2">Phage tail family protein</fullName>
    </submittedName>
</protein>
<evidence type="ECO:0000259" key="1">
    <source>
        <dbReference type="Pfam" id="PF22768"/>
    </source>
</evidence>
<dbReference type="Gene3D" id="2.60.120.860">
    <property type="match status" value="1"/>
</dbReference>
<dbReference type="Proteomes" id="UP000432015">
    <property type="component" value="Unassembled WGS sequence"/>
</dbReference>
<dbReference type="InterPro" id="IPR054738">
    <property type="entry name" value="Siphovirus-type_tail_C"/>
</dbReference>
<organism evidence="2 3">
    <name type="scientific">Actinomadura litoris</name>
    <dbReference type="NCBI Taxonomy" id="2678616"/>
    <lineage>
        <taxon>Bacteria</taxon>
        <taxon>Bacillati</taxon>
        <taxon>Actinomycetota</taxon>
        <taxon>Actinomycetes</taxon>
        <taxon>Streptosporangiales</taxon>
        <taxon>Thermomonosporaceae</taxon>
        <taxon>Actinomadura</taxon>
    </lineage>
</organism>
<name>A0A7K1LAF1_9ACTN</name>
<gene>
    <name evidence="2" type="ORF">GNZ18_33125</name>
</gene>
<dbReference type="Pfam" id="PF22768">
    <property type="entry name" value="SPP1_Dit"/>
    <property type="match status" value="1"/>
</dbReference>
<evidence type="ECO:0000313" key="2">
    <source>
        <dbReference type="EMBL" id="MUN41399.1"/>
    </source>
</evidence>